<keyword evidence="3" id="KW-1185">Reference proteome</keyword>
<evidence type="ECO:0000256" key="1">
    <source>
        <dbReference type="SAM" id="MobiDB-lite"/>
    </source>
</evidence>
<proteinExistence type="predicted"/>
<protein>
    <submittedName>
        <fullName evidence="2">Uncharacterized protein</fullName>
    </submittedName>
</protein>
<comment type="caution">
    <text evidence="2">The sequence shown here is derived from an EMBL/GenBank/DDBJ whole genome shotgun (WGS) entry which is preliminary data.</text>
</comment>
<name>A0ABU6WTG2_9FABA</name>
<organism evidence="2 3">
    <name type="scientific">Stylosanthes scabra</name>
    <dbReference type="NCBI Taxonomy" id="79078"/>
    <lineage>
        <taxon>Eukaryota</taxon>
        <taxon>Viridiplantae</taxon>
        <taxon>Streptophyta</taxon>
        <taxon>Embryophyta</taxon>
        <taxon>Tracheophyta</taxon>
        <taxon>Spermatophyta</taxon>
        <taxon>Magnoliopsida</taxon>
        <taxon>eudicotyledons</taxon>
        <taxon>Gunneridae</taxon>
        <taxon>Pentapetalae</taxon>
        <taxon>rosids</taxon>
        <taxon>fabids</taxon>
        <taxon>Fabales</taxon>
        <taxon>Fabaceae</taxon>
        <taxon>Papilionoideae</taxon>
        <taxon>50 kb inversion clade</taxon>
        <taxon>dalbergioids sensu lato</taxon>
        <taxon>Dalbergieae</taxon>
        <taxon>Pterocarpus clade</taxon>
        <taxon>Stylosanthes</taxon>
    </lineage>
</organism>
<sequence length="117" mass="13225">MKGEDEQSGPPATTEARPGTVFGEEGGTEHGDKGAWRCKARHTQRRRRISYLTATATALGGGNGVRDGWGRWRRQSLFETDEVRSWRRSAVARTTVWWNASRSLGRRQVERIGDLRL</sequence>
<evidence type="ECO:0000313" key="2">
    <source>
        <dbReference type="EMBL" id="MED6187353.1"/>
    </source>
</evidence>
<gene>
    <name evidence="2" type="ORF">PIB30_075642</name>
</gene>
<feature type="region of interest" description="Disordered" evidence="1">
    <location>
        <begin position="1"/>
        <end position="41"/>
    </location>
</feature>
<dbReference type="EMBL" id="JASCZI010182213">
    <property type="protein sequence ID" value="MED6187353.1"/>
    <property type="molecule type" value="Genomic_DNA"/>
</dbReference>
<reference evidence="2 3" key="1">
    <citation type="journal article" date="2023" name="Plants (Basel)">
        <title>Bridging the Gap: Combining Genomics and Transcriptomics Approaches to Understand Stylosanthes scabra, an Orphan Legume from the Brazilian Caatinga.</title>
        <authorList>
            <person name="Ferreira-Neto J.R.C."/>
            <person name="da Silva M.D."/>
            <person name="Binneck E."/>
            <person name="de Melo N.F."/>
            <person name="da Silva R.H."/>
            <person name="de Melo A.L.T.M."/>
            <person name="Pandolfi V."/>
            <person name="Bustamante F.O."/>
            <person name="Brasileiro-Vidal A.C."/>
            <person name="Benko-Iseppon A.M."/>
        </authorList>
    </citation>
    <scope>NUCLEOTIDE SEQUENCE [LARGE SCALE GENOMIC DNA]</scope>
    <source>
        <tissue evidence="2">Leaves</tissue>
    </source>
</reference>
<accession>A0ABU6WTG2</accession>
<dbReference type="Proteomes" id="UP001341840">
    <property type="component" value="Unassembled WGS sequence"/>
</dbReference>
<evidence type="ECO:0000313" key="3">
    <source>
        <dbReference type="Proteomes" id="UP001341840"/>
    </source>
</evidence>